<sequence>MVHTAARSMVIETLGEAAWRNVLEQAHLDGENFISCQNYSDDVTFALLDAVTRISGLAQEDLLKRFGRYWIGYTAHSSYGSMFKVGGNQLATFLSNLNRMHASVHTTMPASRMPSFEMLRNENGRIDILYTSDRTGLTSFVEGLLDGLMDHFGEAGHVSHTSTPEGDIFTLHCLDKKTEMKGAA</sequence>
<feature type="domain" description="Heme NO-binding" evidence="1">
    <location>
        <begin position="1"/>
        <end position="159"/>
    </location>
</feature>
<dbReference type="PANTHER" id="PTHR45655:SF13">
    <property type="entry name" value="SOLUBLE GUANYLATE CYCLASE GCY-32-RELATED"/>
    <property type="match status" value="1"/>
</dbReference>
<dbReference type="Proteomes" id="UP000027100">
    <property type="component" value="Unassembled WGS sequence"/>
</dbReference>
<proteinExistence type="predicted"/>
<dbReference type="EMBL" id="ARYM01000003">
    <property type="protein sequence ID" value="KDA00021.1"/>
    <property type="molecule type" value="Genomic_DNA"/>
</dbReference>
<dbReference type="PATRIC" id="fig|1280954.3.peg.799"/>
<keyword evidence="3" id="KW-1185">Reference proteome</keyword>
<dbReference type="InterPro" id="IPR038158">
    <property type="entry name" value="H-NOX_domain_sf"/>
</dbReference>
<dbReference type="InterPro" id="IPR011644">
    <property type="entry name" value="Heme_NO-bd"/>
</dbReference>
<dbReference type="AlphaFoldDB" id="A0A062VK91"/>
<comment type="caution">
    <text evidence="2">The sequence shown here is derived from an EMBL/GenBank/DDBJ whole genome shotgun (WGS) entry which is preliminary data.</text>
</comment>
<evidence type="ECO:0000259" key="1">
    <source>
        <dbReference type="Pfam" id="PF07700"/>
    </source>
</evidence>
<gene>
    <name evidence="2" type="ORF">HPO_03934</name>
</gene>
<dbReference type="Pfam" id="PF07700">
    <property type="entry name" value="HNOB"/>
    <property type="match status" value="1"/>
</dbReference>
<dbReference type="eggNOG" id="COG1060">
    <property type="taxonomic scope" value="Bacteria"/>
</dbReference>
<accession>A0A062VK91</accession>
<protein>
    <recommendedName>
        <fullName evidence="1">Heme NO-binding domain-containing protein</fullName>
    </recommendedName>
</protein>
<dbReference type="PANTHER" id="PTHR45655">
    <property type="entry name" value="GUANYLATE CYCLASE SOLUBLE SUBUNIT BETA-2"/>
    <property type="match status" value="1"/>
</dbReference>
<name>A0A062VK91_9PROT</name>
<dbReference type="SUPFAM" id="SSF111126">
    <property type="entry name" value="Ligand-binding domain in the NO signalling and Golgi transport"/>
    <property type="match status" value="1"/>
</dbReference>
<evidence type="ECO:0000313" key="3">
    <source>
        <dbReference type="Proteomes" id="UP000027100"/>
    </source>
</evidence>
<evidence type="ECO:0000313" key="2">
    <source>
        <dbReference type="EMBL" id="KDA00021.1"/>
    </source>
</evidence>
<dbReference type="Gene3D" id="3.90.1520.10">
    <property type="entry name" value="H-NOX domain"/>
    <property type="match status" value="1"/>
</dbReference>
<dbReference type="InterPro" id="IPR024096">
    <property type="entry name" value="NO_sig/Golgi_transp_ligand-bd"/>
</dbReference>
<organism evidence="2 3">
    <name type="scientific">Hyphomonas polymorpha PS728</name>
    <dbReference type="NCBI Taxonomy" id="1280954"/>
    <lineage>
        <taxon>Bacteria</taxon>
        <taxon>Pseudomonadati</taxon>
        <taxon>Pseudomonadota</taxon>
        <taxon>Alphaproteobacteria</taxon>
        <taxon>Hyphomonadales</taxon>
        <taxon>Hyphomonadaceae</taxon>
        <taxon>Hyphomonas</taxon>
    </lineage>
</organism>
<dbReference type="GO" id="GO:0020037">
    <property type="term" value="F:heme binding"/>
    <property type="evidence" value="ECO:0007669"/>
    <property type="project" value="InterPro"/>
</dbReference>
<dbReference type="STRING" id="1280954.HPO_03934"/>
<reference evidence="2 3" key="1">
    <citation type="journal article" date="2014" name="Antonie Van Leeuwenhoek">
        <title>Hyphomonas beringensis sp. nov. and Hyphomonas chukchiensis sp. nov., isolated from surface seawater of the Bering Sea and Chukchi Sea.</title>
        <authorList>
            <person name="Li C."/>
            <person name="Lai Q."/>
            <person name="Li G."/>
            <person name="Dong C."/>
            <person name="Wang J."/>
            <person name="Liao Y."/>
            <person name="Shao Z."/>
        </authorList>
    </citation>
    <scope>NUCLEOTIDE SEQUENCE [LARGE SCALE GENOMIC DNA]</scope>
    <source>
        <strain evidence="2 3">PS728</strain>
    </source>
</reference>